<dbReference type="PANTHER" id="PTHR34475">
    <property type="match status" value="1"/>
</dbReference>
<dbReference type="Gene3D" id="1.10.260.40">
    <property type="entry name" value="lambda repressor-like DNA-binding domains"/>
    <property type="match status" value="1"/>
</dbReference>
<dbReference type="InterPro" id="IPR050400">
    <property type="entry name" value="Bact_Cytoskel_RodZ"/>
</dbReference>
<reference evidence="4 5" key="2">
    <citation type="journal article" date="2011" name="Stand. Genomic Sci.">
        <title>Complete genome sequence of Calditerrivibrio nitroreducens type strain (Yu37-1).</title>
        <authorList>
            <person name="Pitluck S."/>
            <person name="Sikorski J."/>
            <person name="Zeytun A."/>
            <person name="Lapidus A."/>
            <person name="Nolan M."/>
            <person name="Lucas S."/>
            <person name="Hammon N."/>
            <person name="Deshpande S."/>
            <person name="Cheng J.F."/>
            <person name="Tapia R."/>
            <person name="Han C."/>
            <person name="Goodwin L."/>
            <person name="Liolios K."/>
            <person name="Pagani I."/>
            <person name="Ivanova N."/>
            <person name="Mavromatis K."/>
            <person name="Pati A."/>
            <person name="Chen A."/>
            <person name="Palaniappan K."/>
            <person name="Hauser L."/>
            <person name="Chang Y.J."/>
            <person name="Jeffries C.D."/>
            <person name="Detter J.C."/>
            <person name="Brambilla E."/>
            <person name="Djao O.D."/>
            <person name="Rohde M."/>
            <person name="Spring S."/>
            <person name="Goker M."/>
            <person name="Woyke T."/>
            <person name="Bristow J."/>
            <person name="Eisen J.A."/>
            <person name="Markowitz V."/>
            <person name="Hugenholtz P."/>
            <person name="Kyrpides N.C."/>
            <person name="Klenk H.P."/>
            <person name="Land M."/>
        </authorList>
    </citation>
    <scope>NUCLEOTIDE SEQUENCE [LARGE SCALE GENOMIC DNA]</scope>
    <source>
        <strain evidence="5">DSM 19672 / NBRC 101217 / Yu37-1</strain>
    </source>
</reference>
<sequence length="290" mass="33192">MSNLGSILKNRREELGKDIQNISKELRINQKYLQAIENGEFRSLPSYVHCYGFVRSYIKYLGLDEQEMMNLFTQECPKSIFNPDIKNENAQIFDEVNKEVSKSQIKKRLYTYSTISIVFILIATIYLYSIKKPKIVDNESTAKSLSENFSVSPINDNSDNNSPKTTDNIDSSSNQLDNNAILQQLYDNSASPKDNSADNKTVLKQIKLSFYNTCWVNVKIDNKTELDFIAKPGYTKEFTFKDFFIIDIGDASAISISYNNQTIGGLGKPRESIKNLYFTLNNDKLTYTKK</sequence>
<dbReference type="EMBL" id="CP002347">
    <property type="protein sequence ID" value="ADR19584.1"/>
    <property type="molecule type" value="Genomic_DNA"/>
</dbReference>
<dbReference type="Proteomes" id="UP000007039">
    <property type="component" value="Chromosome"/>
</dbReference>
<evidence type="ECO:0000313" key="5">
    <source>
        <dbReference type="Proteomes" id="UP000007039"/>
    </source>
</evidence>
<feature type="region of interest" description="Disordered" evidence="1">
    <location>
        <begin position="152"/>
        <end position="173"/>
    </location>
</feature>
<keyword evidence="2" id="KW-0812">Transmembrane</keyword>
<dbReference type="Pfam" id="PF13413">
    <property type="entry name" value="HTH_25"/>
    <property type="match status" value="1"/>
</dbReference>
<feature type="transmembrane region" description="Helical" evidence="2">
    <location>
        <begin position="109"/>
        <end position="128"/>
    </location>
</feature>
<dbReference type="CDD" id="cd00093">
    <property type="entry name" value="HTH_XRE"/>
    <property type="match status" value="1"/>
</dbReference>
<dbReference type="InterPro" id="IPR025194">
    <property type="entry name" value="RodZ-like_C"/>
</dbReference>
<dbReference type="AlphaFoldDB" id="E4TFS8"/>
<evidence type="ECO:0000259" key="3">
    <source>
        <dbReference type="Pfam" id="PF13464"/>
    </source>
</evidence>
<name>E4TFS8_CALNY</name>
<dbReference type="GO" id="GO:0003677">
    <property type="term" value="F:DNA binding"/>
    <property type="evidence" value="ECO:0007669"/>
    <property type="project" value="InterPro"/>
</dbReference>
<feature type="domain" description="Cytoskeleton protein RodZ-like C-terminal" evidence="3">
    <location>
        <begin position="208"/>
        <end position="275"/>
    </location>
</feature>
<dbReference type="OrthoDB" id="9797543at2"/>
<reference key="1">
    <citation type="submission" date="2010-11" db="EMBL/GenBank/DDBJ databases">
        <title>The complete genome of chromosome of Calditerrivibrio nitroreducens DSM 19672.</title>
        <authorList>
            <consortium name="US DOE Joint Genome Institute (JGI-PGF)"/>
            <person name="Lucas S."/>
            <person name="Copeland A."/>
            <person name="Lapidus A."/>
            <person name="Bruce D."/>
            <person name="Goodwin L."/>
            <person name="Pitluck S."/>
            <person name="Kyrpides N."/>
            <person name="Mavromatis K."/>
            <person name="Ivanova N."/>
            <person name="Mikhailova N."/>
            <person name="Zeytun A."/>
            <person name="Brettin T."/>
            <person name="Detter J.C."/>
            <person name="Tapia R."/>
            <person name="Han C."/>
            <person name="Land M."/>
            <person name="Hauser L."/>
            <person name="Markowitz V."/>
            <person name="Cheng J.-F."/>
            <person name="Hugenholtz P."/>
            <person name="Woyke T."/>
            <person name="Wu D."/>
            <person name="Spring S."/>
            <person name="Schroeder M."/>
            <person name="Brambilla E."/>
            <person name="Klenk H.-P."/>
            <person name="Eisen J.A."/>
        </authorList>
    </citation>
    <scope>NUCLEOTIDE SEQUENCE [LARGE SCALE GENOMIC DNA]</scope>
    <source>
        <strain>DSM 19672</strain>
    </source>
</reference>
<dbReference type="InterPro" id="IPR010982">
    <property type="entry name" value="Lambda_DNA-bd_dom_sf"/>
</dbReference>
<dbReference type="Pfam" id="PF13464">
    <property type="entry name" value="RodZ_C"/>
    <property type="match status" value="1"/>
</dbReference>
<dbReference type="PANTHER" id="PTHR34475:SF1">
    <property type="entry name" value="CYTOSKELETON PROTEIN RODZ"/>
    <property type="match status" value="1"/>
</dbReference>
<gene>
    <name evidence="4" type="ordered locus">Calni_1677</name>
</gene>
<feature type="compositionally biased region" description="Polar residues" evidence="1">
    <location>
        <begin position="163"/>
        <end position="173"/>
    </location>
</feature>
<dbReference type="STRING" id="768670.Calni_1677"/>
<evidence type="ECO:0000313" key="4">
    <source>
        <dbReference type="EMBL" id="ADR19584.1"/>
    </source>
</evidence>
<keyword evidence="2" id="KW-0472">Membrane</keyword>
<protein>
    <recommendedName>
        <fullName evidence="3">Cytoskeleton protein RodZ-like C-terminal domain-containing protein</fullName>
    </recommendedName>
</protein>
<evidence type="ECO:0000256" key="2">
    <source>
        <dbReference type="SAM" id="Phobius"/>
    </source>
</evidence>
<proteinExistence type="predicted"/>
<evidence type="ECO:0000256" key="1">
    <source>
        <dbReference type="SAM" id="MobiDB-lite"/>
    </source>
</evidence>
<dbReference type="RefSeq" id="WP_013451795.1">
    <property type="nucleotide sequence ID" value="NC_014758.1"/>
</dbReference>
<dbReference type="KEGG" id="cni:Calni_1677"/>
<keyword evidence="5" id="KW-1185">Reference proteome</keyword>
<dbReference type="HOGENOM" id="CLU_047530_1_2_0"/>
<dbReference type="eggNOG" id="COG1426">
    <property type="taxonomic scope" value="Bacteria"/>
</dbReference>
<dbReference type="SUPFAM" id="SSF47413">
    <property type="entry name" value="lambda repressor-like DNA-binding domains"/>
    <property type="match status" value="1"/>
</dbReference>
<keyword evidence="2" id="KW-1133">Transmembrane helix</keyword>
<organism evidence="4 5">
    <name type="scientific">Calditerrivibrio nitroreducens (strain DSM 19672 / NBRC 101217 / Yu37-1)</name>
    <dbReference type="NCBI Taxonomy" id="768670"/>
    <lineage>
        <taxon>Bacteria</taxon>
        <taxon>Pseudomonadati</taxon>
        <taxon>Deferribacterota</taxon>
        <taxon>Deferribacteres</taxon>
        <taxon>Deferribacterales</taxon>
        <taxon>Calditerrivibrionaceae</taxon>
    </lineage>
</organism>
<dbReference type="InterPro" id="IPR001387">
    <property type="entry name" value="Cro/C1-type_HTH"/>
</dbReference>
<accession>E4TFS8</accession>